<evidence type="ECO:0000256" key="5">
    <source>
        <dbReference type="SAM" id="Phobius"/>
    </source>
</evidence>
<keyword evidence="2 5" id="KW-0812">Transmembrane</keyword>
<dbReference type="EMBL" id="SLWK01000009">
    <property type="protein sequence ID" value="TCO07261.1"/>
    <property type="molecule type" value="Genomic_DNA"/>
</dbReference>
<feature type="transmembrane region" description="Helical" evidence="5">
    <location>
        <begin position="282"/>
        <end position="300"/>
    </location>
</feature>
<evidence type="ECO:0000256" key="4">
    <source>
        <dbReference type="ARBA" id="ARBA00023136"/>
    </source>
</evidence>
<dbReference type="OrthoDB" id="958273at2"/>
<keyword evidence="7" id="KW-1185">Reference proteome</keyword>
<comment type="subcellular location">
    <subcellularLocation>
        <location evidence="1">Membrane</location>
        <topology evidence="1">Multi-pass membrane protein</topology>
    </subcellularLocation>
</comment>
<dbReference type="RefSeq" id="WP_132434280.1">
    <property type="nucleotide sequence ID" value="NZ_SLWK01000009.1"/>
</dbReference>
<dbReference type="InterPro" id="IPR004695">
    <property type="entry name" value="SLAC1/Mae1/Ssu1/TehA"/>
</dbReference>
<keyword evidence="3 5" id="KW-1133">Transmembrane helix</keyword>
<gene>
    <name evidence="6" type="ORF">EV194_10979</name>
</gene>
<feature type="transmembrane region" description="Helical" evidence="5">
    <location>
        <begin position="139"/>
        <end position="155"/>
    </location>
</feature>
<dbReference type="PANTHER" id="PTHR37955:SF1">
    <property type="entry name" value="DEP DOMAIN-CONTAINING PROTEIN"/>
    <property type="match status" value="1"/>
</dbReference>
<keyword evidence="4 5" id="KW-0472">Membrane</keyword>
<comment type="caution">
    <text evidence="6">The sequence shown here is derived from an EMBL/GenBank/DDBJ whole genome shotgun (WGS) entry which is preliminary data.</text>
</comment>
<feature type="transmembrane region" description="Helical" evidence="5">
    <location>
        <begin position="7"/>
        <end position="27"/>
    </location>
</feature>
<dbReference type="AlphaFoldDB" id="A0A4R2GGN6"/>
<feature type="transmembrane region" description="Helical" evidence="5">
    <location>
        <begin position="161"/>
        <end position="183"/>
    </location>
</feature>
<sequence length="316" mass="36631">MSDKIKYFPITAYTVIMGLSGLTLIFSKYGQLGWLPTTFYNVALWSVTTLFVVISVMYLLKRIMFPQEVMAEYRHPIRINFFPTISISLLLLSIAFEVYNKAISAWLWWPGVALQTWFALNAISYWIQHNYQIQHFNPAWFIPAVGNVLVPVSGIEHAPMIISYFYFSSGMFFWIALFVIFLYRVVFHGQLAEKFIPTFFILIAPPAVGFISYMKFFPSWDGFSMFMLMMALFFVLLLAKMGKSFTKLRFFMSWWAFTFPMTAITVATALAWEMTGIHEFKYISWALGTMATVIISIVAYKTIAHMRKGEICVMEE</sequence>
<dbReference type="CDD" id="cd09323">
    <property type="entry name" value="TDT_SLAC1_like"/>
    <property type="match status" value="1"/>
</dbReference>
<feature type="transmembrane region" description="Helical" evidence="5">
    <location>
        <begin position="222"/>
        <end position="239"/>
    </location>
</feature>
<evidence type="ECO:0000313" key="6">
    <source>
        <dbReference type="EMBL" id="TCO07261.1"/>
    </source>
</evidence>
<evidence type="ECO:0000256" key="2">
    <source>
        <dbReference type="ARBA" id="ARBA00022692"/>
    </source>
</evidence>
<dbReference type="Proteomes" id="UP000295221">
    <property type="component" value="Unassembled WGS sequence"/>
</dbReference>
<dbReference type="Pfam" id="PF03595">
    <property type="entry name" value="SLAC1"/>
    <property type="match status" value="1"/>
</dbReference>
<proteinExistence type="predicted"/>
<reference evidence="6 7" key="1">
    <citation type="submission" date="2019-03" db="EMBL/GenBank/DDBJ databases">
        <title>Genomic Encyclopedia of Type Strains, Phase IV (KMG-IV): sequencing the most valuable type-strain genomes for metagenomic binning, comparative biology and taxonomic classification.</title>
        <authorList>
            <person name="Goeker M."/>
        </authorList>
    </citation>
    <scope>NUCLEOTIDE SEQUENCE [LARGE SCALE GENOMIC DNA]</scope>
    <source>
        <strain evidence="6 7">DSM 24179</strain>
    </source>
</reference>
<dbReference type="InterPro" id="IPR052951">
    <property type="entry name" value="Tellurite_res_ion_channel"/>
</dbReference>
<organism evidence="6 7">
    <name type="scientific">Natronoflexus pectinivorans</name>
    <dbReference type="NCBI Taxonomy" id="682526"/>
    <lineage>
        <taxon>Bacteria</taxon>
        <taxon>Pseudomonadati</taxon>
        <taxon>Bacteroidota</taxon>
        <taxon>Bacteroidia</taxon>
        <taxon>Marinilabiliales</taxon>
        <taxon>Marinilabiliaceae</taxon>
        <taxon>Natronoflexus</taxon>
    </lineage>
</organism>
<feature type="transmembrane region" description="Helical" evidence="5">
    <location>
        <begin position="81"/>
        <end position="99"/>
    </location>
</feature>
<dbReference type="GO" id="GO:0005886">
    <property type="term" value="C:plasma membrane"/>
    <property type="evidence" value="ECO:0007669"/>
    <property type="project" value="TreeGrafter"/>
</dbReference>
<dbReference type="InterPro" id="IPR038665">
    <property type="entry name" value="Voltage-dep_anion_channel_sf"/>
</dbReference>
<dbReference type="PANTHER" id="PTHR37955">
    <property type="entry name" value="TELLURITE RESISTANCE PROTEIN TEHA"/>
    <property type="match status" value="1"/>
</dbReference>
<feature type="transmembrane region" description="Helical" evidence="5">
    <location>
        <begin position="105"/>
        <end position="127"/>
    </location>
</feature>
<evidence type="ECO:0000313" key="7">
    <source>
        <dbReference type="Proteomes" id="UP000295221"/>
    </source>
</evidence>
<accession>A0A4R2GGN6</accession>
<evidence type="ECO:0000256" key="1">
    <source>
        <dbReference type="ARBA" id="ARBA00004141"/>
    </source>
</evidence>
<evidence type="ECO:0000256" key="3">
    <source>
        <dbReference type="ARBA" id="ARBA00022989"/>
    </source>
</evidence>
<dbReference type="Gene3D" id="1.50.10.150">
    <property type="entry name" value="Voltage-dependent anion channel"/>
    <property type="match status" value="1"/>
</dbReference>
<protein>
    <submittedName>
        <fullName evidence="6">Tellurite resistance protein</fullName>
    </submittedName>
</protein>
<name>A0A4R2GGN6_9BACT</name>
<feature type="transmembrane region" description="Helical" evidence="5">
    <location>
        <begin position="251"/>
        <end position="270"/>
    </location>
</feature>
<feature type="transmembrane region" description="Helical" evidence="5">
    <location>
        <begin position="195"/>
        <end position="216"/>
    </location>
</feature>
<feature type="transmembrane region" description="Helical" evidence="5">
    <location>
        <begin position="39"/>
        <end position="60"/>
    </location>
</feature>
<dbReference type="GO" id="GO:0046583">
    <property type="term" value="F:monoatomic cation efflux transmembrane transporter activity"/>
    <property type="evidence" value="ECO:0007669"/>
    <property type="project" value="TreeGrafter"/>
</dbReference>